<accession>A0A1X0QK34</accession>
<organism evidence="1 2">
    <name type="scientific">Hepatospora eriocheir</name>
    <dbReference type="NCBI Taxonomy" id="1081669"/>
    <lineage>
        <taxon>Eukaryota</taxon>
        <taxon>Fungi</taxon>
        <taxon>Fungi incertae sedis</taxon>
        <taxon>Microsporidia</taxon>
        <taxon>Hepatosporidae</taxon>
        <taxon>Hepatospora</taxon>
    </lineage>
</organism>
<dbReference type="Proteomes" id="UP000192501">
    <property type="component" value="Unassembled WGS sequence"/>
</dbReference>
<name>A0A1X0QK34_9MICR</name>
<evidence type="ECO:0000313" key="2">
    <source>
        <dbReference type="Proteomes" id="UP000192501"/>
    </source>
</evidence>
<dbReference type="SUPFAM" id="SSF48371">
    <property type="entry name" value="ARM repeat"/>
    <property type="match status" value="1"/>
</dbReference>
<dbReference type="VEuPathDB" id="MicrosporidiaDB:HERIO_828"/>
<sequence length="272" mass="32409">MVKLRSLENCLCQLDDYKPFEIEIILNSLICHYKTESIDEIKNMIETFLFQSFTSSNAVVMKMIFNTFLKIYYENMKVDNCVEIVKYLSSSSSEVREIAVDFVDLFFNFYKTDPVVIFHIRKYKRFFSKLVKNKCFKRVFGAIINEEEIDVYNTHFNINNNEVKCVSKLQKYLKNIDIVEFDQISSLTTFKTFLKQIDIDDQHINLILQYFIEKIDNKLGIINQFKITGSEKNLIGEKLYKISTEIYLSLYNLETHPVYFYLMKKYNFIISK</sequence>
<gene>
    <name evidence="1" type="ORF">A0H76_2177</name>
</gene>
<evidence type="ECO:0000313" key="1">
    <source>
        <dbReference type="EMBL" id="ORE00132.1"/>
    </source>
</evidence>
<dbReference type="InterPro" id="IPR016024">
    <property type="entry name" value="ARM-type_fold"/>
</dbReference>
<dbReference type="VEuPathDB" id="MicrosporidiaDB:A0H76_2177"/>
<dbReference type="AlphaFoldDB" id="A0A1X0QK34"/>
<comment type="caution">
    <text evidence="1">The sequence shown here is derived from an EMBL/GenBank/DDBJ whole genome shotgun (WGS) entry which is preliminary data.</text>
</comment>
<protein>
    <submittedName>
        <fullName evidence="1">Uncharacterized protein</fullName>
    </submittedName>
</protein>
<proteinExistence type="predicted"/>
<dbReference type="EMBL" id="LTAI01000060">
    <property type="protein sequence ID" value="ORE00132.1"/>
    <property type="molecule type" value="Genomic_DNA"/>
</dbReference>
<reference evidence="1 2" key="1">
    <citation type="journal article" date="2017" name="Environ. Microbiol.">
        <title>Decay of the glycolytic pathway and adaptation to intranuclear parasitism within Enterocytozoonidae microsporidia.</title>
        <authorList>
            <person name="Wiredu Boakye D."/>
            <person name="Jaroenlak P."/>
            <person name="Prachumwat A."/>
            <person name="Williams T.A."/>
            <person name="Bateman K.S."/>
            <person name="Itsathitphaisarn O."/>
            <person name="Sritunyalucksana K."/>
            <person name="Paszkiewicz K.H."/>
            <person name="Moore K.A."/>
            <person name="Stentiford G.D."/>
            <person name="Williams B.A."/>
        </authorList>
    </citation>
    <scope>NUCLEOTIDE SEQUENCE [LARGE SCALE GENOMIC DNA]</scope>
    <source>
        <strain evidence="2">canceri</strain>
    </source>
</reference>